<gene>
    <name evidence="3" type="ORF">BcabD6B2_08570</name>
</gene>
<feature type="transmembrane region" description="Helical" evidence="2">
    <location>
        <begin position="1039"/>
        <end position="1058"/>
    </location>
</feature>
<protein>
    <submittedName>
        <fullName evidence="3">Variant erythrocyte surface antigen-1 family protein</fullName>
    </submittedName>
</protein>
<comment type="caution">
    <text evidence="3">The sequence shown here is derived from an EMBL/GenBank/DDBJ whole genome shotgun (WGS) entry which is preliminary data.</text>
</comment>
<dbReference type="EMBL" id="BPLF01000001">
    <property type="protein sequence ID" value="GIX61422.1"/>
    <property type="molecule type" value="Genomic_DNA"/>
</dbReference>
<dbReference type="Proteomes" id="UP001497744">
    <property type="component" value="Unassembled WGS sequence"/>
</dbReference>
<feature type="compositionally biased region" description="Low complexity" evidence="1">
    <location>
        <begin position="500"/>
        <end position="510"/>
    </location>
</feature>
<evidence type="ECO:0000313" key="3">
    <source>
        <dbReference type="EMBL" id="GIX61422.1"/>
    </source>
</evidence>
<evidence type="ECO:0000313" key="4">
    <source>
        <dbReference type="Proteomes" id="UP001497744"/>
    </source>
</evidence>
<proteinExistence type="predicted"/>
<feature type="region of interest" description="Disordered" evidence="1">
    <location>
        <begin position="492"/>
        <end position="516"/>
    </location>
</feature>
<keyword evidence="2" id="KW-0812">Transmembrane</keyword>
<evidence type="ECO:0000256" key="2">
    <source>
        <dbReference type="SAM" id="Phobius"/>
    </source>
</evidence>
<keyword evidence="2" id="KW-0472">Membrane</keyword>
<dbReference type="AlphaFoldDB" id="A0AAV4LP91"/>
<evidence type="ECO:0000256" key="1">
    <source>
        <dbReference type="SAM" id="MobiDB-lite"/>
    </source>
</evidence>
<sequence>MVQPTTYASHRVTMRLLHPPLPTSLSDRPSNLNEVIDWILRVTGKDGGSGDGNETKLAEAITKLDGFHDAIEAAAEKLQESGSGVSEALEKLKESGTLGEIIKKLADGLANFIGYGSQGKGIANVVDPLQQLRDGLVKFLYSFLGSVRTLSVDDNGATEKLRAAFSGRGGFEDAIRSMSNITDGKINGVVAALKKVGQLTRKSEVSDLAEEVTTYLTGVLEAVNTQATNQVDSLQSSLPALVKAYGEQTDDFATQMQKVENEYKQLNHRSSSTIKDVLTSAVYYGTESLIKQLKTEGYKSVFRSQNWNGTTANNKAAQIFLGCLPLYYYWLTYLYWKCRDKGGWEGNRPNSGAFGAFMSSHGYAKEHLKNQAGKQIAKTAFNGFTEITAQFQTSVSTYFEFFQKLRDSGIDKWKQGNLRSPLTAAQTHCLSGLYILTSTYFGHRQRLNSRESRPPTTIREMLYWLAGLQFSPNYNELPKEVKKHIPDGGLRVADSAKVTPSGSSGPGSPSTGDTLTRKDFNEYLTSTCVFAPALLGTIQGNAADAPEEPWLHSLFSNSQFNLSTPSSGAALFNTLANYAYALQFQLSFLYMQCVNGASDGFGWNQCTFGQTINTQNAGSAANVSSWICSSSACVKSNHCQHNSSSCTHFQQCGQSNKTSPLQAFLTDKLDGFHVSLQPTPDSPNHLHNHPPGFMCHVPMGFADKVRRDLGGGANIVYALTPFLGTSNNSLRQLSEKLSCLTKRTPRTLGDIFGFIWHLNGQLFKNKSPTLGGLIDKFDKAFGLGNNLKQTFSSDRYAVLTKIWNAISQIRSKPQGQSSTATALSLESMAPAIPFLYQLFMAEDSNSLPVVLFDLKQQCHKVEVRPGSQRLSATIVVQHNAAAPHKCSTSPADLFSLQTSRCTKGPNCGPYLYPLAHTTGSAFAPIHASSYLSWVLYLVDDLETELWVLRDELETITCKHSSLSHVSGCNCPSIVSCAGVLPLLYSNGFTFANAYSLKGGTEGREQTKRSCQQFHDQLTAVLANDENTPLFKLLTTIDDFLYMFRMYFFYNLSSFWILYTSYT</sequence>
<keyword evidence="2" id="KW-1133">Transmembrane helix</keyword>
<accession>A0AAV4LP91</accession>
<reference evidence="3 4" key="1">
    <citation type="submission" date="2021-06" db="EMBL/GenBank/DDBJ databases">
        <title>Genome sequence of Babesia caballi.</title>
        <authorList>
            <person name="Yamagishi J."/>
            <person name="Kidaka T."/>
            <person name="Ochi A."/>
        </authorList>
    </citation>
    <scope>NUCLEOTIDE SEQUENCE [LARGE SCALE GENOMIC DNA]</scope>
    <source>
        <strain evidence="3">USDA-D6B2</strain>
    </source>
</reference>
<dbReference type="InterPro" id="IPR024751">
    <property type="entry name" value="VESA1"/>
</dbReference>
<dbReference type="Pfam" id="PF12785">
    <property type="entry name" value="VESA1_N"/>
    <property type="match status" value="1"/>
</dbReference>
<name>A0AAV4LP91_BABCB</name>
<dbReference type="GeneID" id="94192905"/>
<keyword evidence="4" id="KW-1185">Reference proteome</keyword>
<organism evidence="3 4">
    <name type="scientific">Babesia caballi</name>
    <dbReference type="NCBI Taxonomy" id="5871"/>
    <lineage>
        <taxon>Eukaryota</taxon>
        <taxon>Sar</taxon>
        <taxon>Alveolata</taxon>
        <taxon>Apicomplexa</taxon>
        <taxon>Aconoidasida</taxon>
        <taxon>Piroplasmida</taxon>
        <taxon>Babesiidae</taxon>
        <taxon>Babesia</taxon>
    </lineage>
</organism>
<dbReference type="RefSeq" id="XP_067713493.1">
    <property type="nucleotide sequence ID" value="XM_067857392.1"/>
</dbReference>